<evidence type="ECO:0000313" key="3">
    <source>
        <dbReference type="EMBL" id="KNB69142.1"/>
    </source>
</evidence>
<evidence type="ECO:0000256" key="1">
    <source>
        <dbReference type="SAM" id="SignalP"/>
    </source>
</evidence>
<dbReference type="Proteomes" id="UP000036834">
    <property type="component" value="Unassembled WGS sequence"/>
</dbReference>
<dbReference type="STRING" id="54915.ADS79_30180"/>
<keyword evidence="1" id="KW-0732">Signal</keyword>
<dbReference type="EMBL" id="BJON01000046">
    <property type="protein sequence ID" value="GED73114.1"/>
    <property type="molecule type" value="Genomic_DNA"/>
</dbReference>
<dbReference type="OrthoDB" id="2466760at2"/>
<organism evidence="3 4">
    <name type="scientific">Brevibacillus reuszeri</name>
    <dbReference type="NCBI Taxonomy" id="54915"/>
    <lineage>
        <taxon>Bacteria</taxon>
        <taxon>Bacillati</taxon>
        <taxon>Bacillota</taxon>
        <taxon>Bacilli</taxon>
        <taxon>Bacillales</taxon>
        <taxon>Paenibacillaceae</taxon>
        <taxon>Brevibacillus</taxon>
    </lineage>
</organism>
<dbReference type="PATRIC" id="fig|54915.3.peg.270"/>
<feature type="chain" id="PRO_5005533333" evidence="1">
    <location>
        <begin position="25"/>
        <end position="230"/>
    </location>
</feature>
<sequence>MKKILSVSLLTASLLAGGTGVIHAEEQPIQAQKLKQTPEYQELQALLTIKKELNEKLKAQTAQNKAMWELVRSDVPEEVRTTVKNMMVEIKPIRETNKALTAQLKEAKAAKDKAKFAELKAAIEANHKTIKAKLAPIESELAQIKVLHQQLKEPMTQMKPIREAKKANREEAVQVKQEFKDKLKATKDAYKNGDNAWNTSLTEAIDLIEQWTEIENEILSQKASIYDILQ</sequence>
<proteinExistence type="predicted"/>
<reference evidence="2 5" key="3">
    <citation type="submission" date="2019-06" db="EMBL/GenBank/DDBJ databases">
        <title>Whole genome shotgun sequence of Brevibacillus reuszeri NBRC 15719.</title>
        <authorList>
            <person name="Hosoyama A."/>
            <person name="Uohara A."/>
            <person name="Ohji S."/>
            <person name="Ichikawa N."/>
        </authorList>
    </citation>
    <scope>NUCLEOTIDE SEQUENCE [LARGE SCALE GENOMIC DNA]</scope>
    <source>
        <strain evidence="2 5">NBRC 15719</strain>
    </source>
</reference>
<feature type="signal peptide" evidence="1">
    <location>
        <begin position="1"/>
        <end position="24"/>
    </location>
</feature>
<dbReference type="RefSeq" id="WP_049742193.1">
    <property type="nucleotide sequence ID" value="NZ_BJON01000046.1"/>
</dbReference>
<comment type="caution">
    <text evidence="3">The sequence shown here is derived from an EMBL/GenBank/DDBJ whole genome shotgun (WGS) entry which is preliminary data.</text>
</comment>
<name>A0A0K9YKG6_9BACL</name>
<evidence type="ECO:0000313" key="2">
    <source>
        <dbReference type="EMBL" id="GED73114.1"/>
    </source>
</evidence>
<dbReference type="AlphaFoldDB" id="A0A0K9YKG6"/>
<reference evidence="4" key="1">
    <citation type="submission" date="2015-07" db="EMBL/GenBank/DDBJ databases">
        <title>Genome sequencing project for genomic taxonomy and phylogenomics of Bacillus-like bacteria.</title>
        <authorList>
            <person name="Liu B."/>
            <person name="Wang J."/>
            <person name="Zhu Y."/>
            <person name="Liu G."/>
            <person name="Chen Q."/>
            <person name="Chen Z."/>
            <person name="Lan J."/>
            <person name="Che J."/>
            <person name="Ge C."/>
            <person name="Shi H."/>
            <person name="Pan Z."/>
            <person name="Liu X."/>
        </authorList>
    </citation>
    <scope>NUCLEOTIDE SEQUENCE [LARGE SCALE GENOMIC DNA]</scope>
    <source>
        <strain evidence="4">DSM 9887</strain>
    </source>
</reference>
<dbReference type="Proteomes" id="UP000319578">
    <property type="component" value="Unassembled WGS sequence"/>
</dbReference>
<dbReference type="EMBL" id="LGIQ01000012">
    <property type="protein sequence ID" value="KNB69142.1"/>
    <property type="molecule type" value="Genomic_DNA"/>
</dbReference>
<evidence type="ECO:0000313" key="5">
    <source>
        <dbReference type="Proteomes" id="UP000319578"/>
    </source>
</evidence>
<reference evidence="3" key="2">
    <citation type="submission" date="2015-07" db="EMBL/GenBank/DDBJ databases">
        <title>MeaNS - Measles Nucleotide Surveillance Program.</title>
        <authorList>
            <person name="Tran T."/>
            <person name="Druce J."/>
        </authorList>
    </citation>
    <scope>NUCLEOTIDE SEQUENCE</scope>
    <source>
        <strain evidence="3">DSM 9887</strain>
    </source>
</reference>
<evidence type="ECO:0000313" key="4">
    <source>
        <dbReference type="Proteomes" id="UP000036834"/>
    </source>
</evidence>
<accession>A0A0K9YKG6</accession>
<protein>
    <submittedName>
        <fullName evidence="3">Uncharacterized protein</fullName>
    </submittedName>
</protein>
<keyword evidence="5" id="KW-1185">Reference proteome</keyword>
<gene>
    <name evidence="3" type="ORF">ADS79_30180</name>
    <name evidence="2" type="ORF">BRE01_68160</name>
</gene>